<evidence type="ECO:0000256" key="1">
    <source>
        <dbReference type="SAM" id="MobiDB-lite"/>
    </source>
</evidence>
<keyword evidence="2" id="KW-1133">Transmembrane helix</keyword>
<reference evidence="3" key="1">
    <citation type="submission" date="2014-11" db="EMBL/GenBank/DDBJ databases">
        <authorList>
            <person name="Zhu J."/>
            <person name="Qi W."/>
            <person name="Song R."/>
        </authorList>
    </citation>
    <scope>NUCLEOTIDE SEQUENCE</scope>
</reference>
<feature type="region of interest" description="Disordered" evidence="1">
    <location>
        <begin position="114"/>
        <end position="139"/>
    </location>
</feature>
<feature type="transmembrane region" description="Helical" evidence="2">
    <location>
        <begin position="54"/>
        <end position="74"/>
    </location>
</feature>
<evidence type="ECO:0000313" key="3">
    <source>
        <dbReference type="EMBL" id="ANV79580.1"/>
    </source>
</evidence>
<dbReference type="EMBL" id="KP211840">
    <property type="protein sequence ID" value="ANV79580.1"/>
    <property type="molecule type" value="Genomic_DNA"/>
</dbReference>
<dbReference type="AlphaFoldDB" id="A0A1B1TBD7"/>
<organism evidence="3">
    <name type="scientific">uncultured Poseidoniia archaeon</name>
    <dbReference type="NCBI Taxonomy" id="1697135"/>
    <lineage>
        <taxon>Archaea</taxon>
        <taxon>Methanobacteriati</taxon>
        <taxon>Thermoplasmatota</taxon>
        <taxon>Candidatus Poseidoniia</taxon>
        <taxon>environmental samples</taxon>
    </lineage>
</organism>
<sequence>MYSGIFGDPDWQDFYIVIDTWDNVHDNDELPPEAIIAADVTIITTERTLILPNFTVSLVFLALTISLAITPFIINARYMRAGLESEQAPAGFVPSLNTEPEIPPAVNQIQLEANSTTNPNNQQIGQLDDDSKQIPNLPE</sequence>
<keyword evidence="2" id="KW-0812">Transmembrane</keyword>
<accession>A0A1B1TBD7</accession>
<protein>
    <submittedName>
        <fullName evidence="3">Uncharacterized protein</fullName>
    </submittedName>
</protein>
<reference evidence="3" key="2">
    <citation type="journal article" date="2015" name="ISME J.">
        <title>A new class of marine Euryarchaeota group II from the Mediterranean deep chlorophyll maximum.</title>
        <authorList>
            <person name="Martin-Cuadrado A.B."/>
            <person name="Garcia-Heredia I."/>
            <person name="Molto A.G."/>
            <person name="Lopez-Ubeda R."/>
            <person name="Kimes N."/>
            <person name="Lopez-Garcia P."/>
            <person name="Moreira D."/>
            <person name="Rodriguez-Valera F."/>
        </authorList>
    </citation>
    <scope>NUCLEOTIDE SEQUENCE</scope>
</reference>
<feature type="compositionally biased region" description="Polar residues" evidence="1">
    <location>
        <begin position="114"/>
        <end position="125"/>
    </location>
</feature>
<evidence type="ECO:0000256" key="2">
    <source>
        <dbReference type="SAM" id="Phobius"/>
    </source>
</evidence>
<name>A0A1B1TBD7_9ARCH</name>
<proteinExistence type="predicted"/>
<keyword evidence="2" id="KW-0472">Membrane</keyword>